<gene>
    <name evidence="9" type="primary">lepB</name>
    <name evidence="9" type="ORF">SSCH_190020</name>
</gene>
<dbReference type="AlphaFoldDB" id="A0A0B7MJU9"/>
<keyword evidence="7" id="KW-1133">Transmembrane helix</keyword>
<keyword evidence="7" id="KW-0645">Protease</keyword>
<dbReference type="GO" id="GO:0006465">
    <property type="term" value="P:signal peptide processing"/>
    <property type="evidence" value="ECO:0007669"/>
    <property type="project" value="InterPro"/>
</dbReference>
<dbReference type="PRINTS" id="PR00727">
    <property type="entry name" value="LEADERPTASE"/>
</dbReference>
<dbReference type="Gene3D" id="2.10.109.10">
    <property type="entry name" value="Umud Fragment, subunit A"/>
    <property type="match status" value="1"/>
</dbReference>
<dbReference type="PANTHER" id="PTHR43390:SF1">
    <property type="entry name" value="CHLOROPLAST PROCESSING PEPTIDASE"/>
    <property type="match status" value="1"/>
</dbReference>
<feature type="active site" evidence="6">
    <location>
        <position position="87"/>
    </location>
</feature>
<evidence type="ECO:0000313" key="10">
    <source>
        <dbReference type="Proteomes" id="UP000046155"/>
    </source>
</evidence>
<evidence type="ECO:0000256" key="4">
    <source>
        <dbReference type="ARBA" id="ARBA00013208"/>
    </source>
</evidence>
<dbReference type="InterPro" id="IPR000223">
    <property type="entry name" value="Pept_S26A_signal_pept_1"/>
</dbReference>
<reference evidence="10" key="1">
    <citation type="submission" date="2015-01" db="EMBL/GenBank/DDBJ databases">
        <authorList>
            <person name="Manzoor Shahid"/>
            <person name="Zubair Saima"/>
        </authorList>
    </citation>
    <scope>NUCLEOTIDE SEQUENCE [LARGE SCALE GENOMIC DNA]</scope>
    <source>
        <strain evidence="10">Sp3</strain>
    </source>
</reference>
<dbReference type="SUPFAM" id="SSF51306">
    <property type="entry name" value="LexA/Signal peptidase"/>
    <property type="match status" value="1"/>
</dbReference>
<accession>A0A0B7MJU9</accession>
<feature type="transmembrane region" description="Helical" evidence="7">
    <location>
        <begin position="12"/>
        <end position="34"/>
    </location>
</feature>
<dbReference type="InterPro" id="IPR019758">
    <property type="entry name" value="Pept_S26A_signal_pept_1_CS"/>
</dbReference>
<feature type="active site" evidence="6">
    <location>
        <position position="44"/>
    </location>
</feature>
<keyword evidence="10" id="KW-1185">Reference proteome</keyword>
<comment type="similarity">
    <text evidence="3 7">Belongs to the peptidase S26 family.</text>
</comment>
<dbReference type="GO" id="GO:0004252">
    <property type="term" value="F:serine-type endopeptidase activity"/>
    <property type="evidence" value="ECO:0007669"/>
    <property type="project" value="InterPro"/>
</dbReference>
<dbReference type="NCBIfam" id="TIGR02227">
    <property type="entry name" value="sigpep_I_bact"/>
    <property type="match status" value="1"/>
</dbReference>
<dbReference type="RefSeq" id="WP_044664602.1">
    <property type="nucleotide sequence ID" value="NZ_CDRZ01000101.1"/>
</dbReference>
<sequence length="176" mass="20791">MSQEHEREKDTLWKDILEAVILAVILAAVIRIWILEPFYIPSPSMEPTLYREDRIIVNKVTYRFRSPQRGDVIVFKYPLDPRRNFVKRVIAFEGETIEIRNNYVYINGQRLDEPYIPRVMVSDFEPVRVPKDHLFVMGDNRNNSDDSRVWGPLNKKYLVGKTVLIYWPPDRLGGVK</sequence>
<evidence type="ECO:0000256" key="5">
    <source>
        <dbReference type="ARBA" id="ARBA00022801"/>
    </source>
</evidence>
<evidence type="ECO:0000256" key="7">
    <source>
        <dbReference type="RuleBase" id="RU362042"/>
    </source>
</evidence>
<dbReference type="OrthoDB" id="9802919at2"/>
<dbReference type="PANTHER" id="PTHR43390">
    <property type="entry name" value="SIGNAL PEPTIDASE I"/>
    <property type="match status" value="1"/>
</dbReference>
<evidence type="ECO:0000256" key="6">
    <source>
        <dbReference type="PIRSR" id="PIRSR600223-1"/>
    </source>
</evidence>
<proteinExistence type="inferred from homology"/>
<dbReference type="PROSITE" id="PS00761">
    <property type="entry name" value="SPASE_I_3"/>
    <property type="match status" value="1"/>
</dbReference>
<comment type="subcellular location">
    <subcellularLocation>
        <location evidence="2">Cell membrane</location>
        <topology evidence="2">Single-pass type II membrane protein</topology>
    </subcellularLocation>
    <subcellularLocation>
        <location evidence="7">Membrane</location>
        <topology evidence="7">Single-pass type II membrane protein</topology>
    </subcellularLocation>
</comment>
<dbReference type="EC" id="3.4.21.89" evidence="4 7"/>
<keyword evidence="7" id="KW-0472">Membrane</keyword>
<comment type="catalytic activity">
    <reaction evidence="1 7">
        <text>Cleavage of hydrophobic, N-terminal signal or leader sequences from secreted and periplasmic proteins.</text>
        <dbReference type="EC" id="3.4.21.89"/>
    </reaction>
</comment>
<evidence type="ECO:0000259" key="8">
    <source>
        <dbReference type="Pfam" id="PF10502"/>
    </source>
</evidence>
<dbReference type="CDD" id="cd06530">
    <property type="entry name" value="S26_SPase_I"/>
    <property type="match status" value="1"/>
</dbReference>
<name>A0A0B7MJU9_9FIRM</name>
<evidence type="ECO:0000256" key="3">
    <source>
        <dbReference type="ARBA" id="ARBA00009370"/>
    </source>
</evidence>
<evidence type="ECO:0000256" key="2">
    <source>
        <dbReference type="ARBA" id="ARBA00004401"/>
    </source>
</evidence>
<protein>
    <recommendedName>
        <fullName evidence="4 7">Signal peptidase I</fullName>
        <ecNumber evidence="4 7">3.4.21.89</ecNumber>
    </recommendedName>
</protein>
<dbReference type="GO" id="GO:0005886">
    <property type="term" value="C:plasma membrane"/>
    <property type="evidence" value="ECO:0007669"/>
    <property type="project" value="UniProtKB-SubCell"/>
</dbReference>
<keyword evidence="7" id="KW-0812">Transmembrane</keyword>
<keyword evidence="5 7" id="KW-0378">Hydrolase</keyword>
<evidence type="ECO:0000256" key="1">
    <source>
        <dbReference type="ARBA" id="ARBA00000677"/>
    </source>
</evidence>
<dbReference type="GO" id="GO:0009003">
    <property type="term" value="F:signal peptidase activity"/>
    <property type="evidence" value="ECO:0007669"/>
    <property type="project" value="UniProtKB-EC"/>
</dbReference>
<feature type="domain" description="Peptidase S26" evidence="8">
    <location>
        <begin position="14"/>
        <end position="167"/>
    </location>
</feature>
<dbReference type="InterPro" id="IPR036286">
    <property type="entry name" value="LexA/Signal_pep-like_sf"/>
</dbReference>
<evidence type="ECO:0000313" key="9">
    <source>
        <dbReference type="EMBL" id="CEO88448.1"/>
    </source>
</evidence>
<dbReference type="Pfam" id="PF10502">
    <property type="entry name" value="Peptidase_S26"/>
    <property type="match status" value="1"/>
</dbReference>
<dbReference type="EMBL" id="CDRZ01000101">
    <property type="protein sequence ID" value="CEO88448.1"/>
    <property type="molecule type" value="Genomic_DNA"/>
</dbReference>
<organism evidence="9 10">
    <name type="scientific">Syntrophaceticus schinkii</name>
    <dbReference type="NCBI Taxonomy" id="499207"/>
    <lineage>
        <taxon>Bacteria</taxon>
        <taxon>Bacillati</taxon>
        <taxon>Bacillota</taxon>
        <taxon>Clostridia</taxon>
        <taxon>Thermoanaerobacterales</taxon>
        <taxon>Thermoanaerobacterales Family III. Incertae Sedis</taxon>
        <taxon>Syntrophaceticus</taxon>
    </lineage>
</organism>
<dbReference type="Proteomes" id="UP000046155">
    <property type="component" value="Unassembled WGS sequence"/>
</dbReference>
<dbReference type="InterPro" id="IPR019533">
    <property type="entry name" value="Peptidase_S26"/>
</dbReference>